<keyword evidence="5 7" id="KW-1133">Transmembrane helix</keyword>
<name>A0A1U7NN65_9FIRM</name>
<sequence length="351" mass="42075">MKSMDREVNELDFINIVSTIGVVFLHVNNCFWSFSSTERYWATANVIESVFYFAVPLFFMLCGVTLIDYRYKYSTRDYIKKRFIKVFIPYIFWSIIGIIWTHLIFSTNQGVFKISLKEFINLLLSGNGIRYFWFFIPLFMIYISIPFIAFLEQDKKLTVFKIYILFYIVMNAALPFFNNVFQLGLNLTQWRIPILEGFMVYPLLGYVINNIQLTKRFRHIIYFIGLFSLILIIFGTYYESIKINAINEIFKGYLNLPCILYSLSMFCFLREIFPKIKNNKMVYLFIKWLRPYTFSIFLIHFFFLDSIERFLSIDQRSIIYRLIGPFVVIILSVCFAYIIRLFKYGKFILPK</sequence>
<feature type="transmembrane region" description="Helical" evidence="7">
    <location>
        <begin position="12"/>
        <end position="34"/>
    </location>
</feature>
<dbReference type="GO" id="GO:0005886">
    <property type="term" value="C:plasma membrane"/>
    <property type="evidence" value="ECO:0007669"/>
    <property type="project" value="UniProtKB-SubCell"/>
</dbReference>
<feature type="transmembrane region" description="Helical" evidence="7">
    <location>
        <begin position="50"/>
        <end position="71"/>
    </location>
</feature>
<evidence type="ECO:0000256" key="6">
    <source>
        <dbReference type="ARBA" id="ARBA00023136"/>
    </source>
</evidence>
<protein>
    <recommendedName>
        <fullName evidence="8">Acyltransferase 3 domain-containing protein</fullName>
    </recommendedName>
</protein>
<evidence type="ECO:0000259" key="8">
    <source>
        <dbReference type="Pfam" id="PF01757"/>
    </source>
</evidence>
<comment type="caution">
    <text evidence="9">The sequence shown here is derived from an EMBL/GenBank/DDBJ whole genome shotgun (WGS) entry which is preliminary data.</text>
</comment>
<proteinExistence type="inferred from homology"/>
<evidence type="ECO:0000256" key="3">
    <source>
        <dbReference type="ARBA" id="ARBA00022475"/>
    </source>
</evidence>
<dbReference type="PANTHER" id="PTHR40074">
    <property type="entry name" value="O-ACETYLTRANSFERASE WECH"/>
    <property type="match status" value="1"/>
</dbReference>
<evidence type="ECO:0000256" key="2">
    <source>
        <dbReference type="ARBA" id="ARBA00007400"/>
    </source>
</evidence>
<feature type="transmembrane region" description="Helical" evidence="7">
    <location>
        <begin position="158"/>
        <end position="178"/>
    </location>
</feature>
<evidence type="ECO:0000313" key="9">
    <source>
        <dbReference type="EMBL" id="OLU46744.1"/>
    </source>
</evidence>
<dbReference type="EMBL" id="MPKA01000060">
    <property type="protein sequence ID" value="OLU46744.1"/>
    <property type="molecule type" value="Genomic_DNA"/>
</dbReference>
<dbReference type="RefSeq" id="WP_076341226.1">
    <property type="nucleotide sequence ID" value="NZ_JBGNFS010000001.1"/>
</dbReference>
<dbReference type="PANTHER" id="PTHR40074:SF2">
    <property type="entry name" value="O-ACETYLTRANSFERASE WECH"/>
    <property type="match status" value="1"/>
</dbReference>
<dbReference type="GeneID" id="78275345"/>
<feature type="transmembrane region" description="Helical" evidence="7">
    <location>
        <begin position="281"/>
        <end position="303"/>
    </location>
</feature>
<keyword evidence="6 7" id="KW-0472">Membrane</keyword>
<keyword evidence="10" id="KW-1185">Reference proteome</keyword>
<dbReference type="STRING" id="1862672.BO225_05205"/>
<dbReference type="AlphaFoldDB" id="A0A1U7NN65"/>
<feature type="transmembrane region" description="Helical" evidence="7">
    <location>
        <begin position="220"/>
        <end position="238"/>
    </location>
</feature>
<feature type="domain" description="Acyltransferase 3" evidence="8">
    <location>
        <begin position="9"/>
        <end position="339"/>
    </location>
</feature>
<feature type="transmembrane region" description="Helical" evidence="7">
    <location>
        <begin position="83"/>
        <end position="105"/>
    </location>
</feature>
<accession>A0A1U7NN65</accession>
<dbReference type="OrthoDB" id="9810469at2"/>
<dbReference type="Pfam" id="PF01757">
    <property type="entry name" value="Acyl_transf_3"/>
    <property type="match status" value="1"/>
</dbReference>
<keyword evidence="3" id="KW-1003">Cell membrane</keyword>
<feature type="transmembrane region" description="Helical" evidence="7">
    <location>
        <begin position="131"/>
        <end position="151"/>
    </location>
</feature>
<gene>
    <name evidence="9" type="ORF">BO225_05205</name>
</gene>
<feature type="transmembrane region" description="Helical" evidence="7">
    <location>
        <begin position="318"/>
        <end position="342"/>
    </location>
</feature>
<dbReference type="GO" id="GO:0009246">
    <property type="term" value="P:enterobacterial common antigen biosynthetic process"/>
    <property type="evidence" value="ECO:0007669"/>
    <property type="project" value="TreeGrafter"/>
</dbReference>
<evidence type="ECO:0000256" key="1">
    <source>
        <dbReference type="ARBA" id="ARBA00004651"/>
    </source>
</evidence>
<reference evidence="9 10" key="1">
    <citation type="submission" date="2016-11" db="EMBL/GenBank/DDBJ databases">
        <title>Description of two novel members of the family Erysipelotrichaceae: Ileibacterium lipovorans gen. nov., sp. nov. and Dubosiella newyorkensis, gen. nov., sp. nov.</title>
        <authorList>
            <person name="Cox L.M."/>
            <person name="Sohn J."/>
            <person name="Tyrrell K.L."/>
            <person name="Citron D.M."/>
            <person name="Lawson P.A."/>
            <person name="Patel N.B."/>
            <person name="Iizumi T."/>
            <person name="Perez-Perez G.I."/>
            <person name="Goldstein E.J."/>
            <person name="Blaser M.J."/>
        </authorList>
    </citation>
    <scope>NUCLEOTIDE SEQUENCE [LARGE SCALE GENOMIC DNA]</scope>
    <source>
        <strain evidence="9 10">NYU-BL-A4</strain>
    </source>
</reference>
<comment type="similarity">
    <text evidence="2">Belongs to the acyltransferase 3 family.</text>
</comment>
<keyword evidence="4 7" id="KW-0812">Transmembrane</keyword>
<feature type="transmembrane region" description="Helical" evidence="7">
    <location>
        <begin position="250"/>
        <end position="269"/>
    </location>
</feature>
<evidence type="ECO:0000256" key="5">
    <source>
        <dbReference type="ARBA" id="ARBA00022989"/>
    </source>
</evidence>
<dbReference type="Proteomes" id="UP000186705">
    <property type="component" value="Unassembled WGS sequence"/>
</dbReference>
<dbReference type="GO" id="GO:0016413">
    <property type="term" value="F:O-acetyltransferase activity"/>
    <property type="evidence" value="ECO:0007669"/>
    <property type="project" value="TreeGrafter"/>
</dbReference>
<feature type="transmembrane region" description="Helical" evidence="7">
    <location>
        <begin position="190"/>
        <end position="208"/>
    </location>
</feature>
<evidence type="ECO:0000256" key="7">
    <source>
        <dbReference type="SAM" id="Phobius"/>
    </source>
</evidence>
<organism evidence="9 10">
    <name type="scientific">Dubosiella newyorkensis</name>
    <dbReference type="NCBI Taxonomy" id="1862672"/>
    <lineage>
        <taxon>Bacteria</taxon>
        <taxon>Bacillati</taxon>
        <taxon>Bacillota</taxon>
        <taxon>Erysipelotrichia</taxon>
        <taxon>Erysipelotrichales</taxon>
        <taxon>Erysipelotrichaceae</taxon>
        <taxon>Dubosiella</taxon>
    </lineage>
</organism>
<dbReference type="InterPro" id="IPR002656">
    <property type="entry name" value="Acyl_transf_3_dom"/>
</dbReference>
<evidence type="ECO:0000256" key="4">
    <source>
        <dbReference type="ARBA" id="ARBA00022692"/>
    </source>
</evidence>
<evidence type="ECO:0000313" key="10">
    <source>
        <dbReference type="Proteomes" id="UP000186705"/>
    </source>
</evidence>
<comment type="subcellular location">
    <subcellularLocation>
        <location evidence="1">Cell membrane</location>
        <topology evidence="1">Multi-pass membrane protein</topology>
    </subcellularLocation>
</comment>